<dbReference type="PANTHER" id="PTHR46902">
    <property type="entry name" value="DOMON DOMAIN-CONTAINING PROTEIN FRRS1L"/>
    <property type="match status" value="1"/>
</dbReference>
<evidence type="ECO:0000313" key="10">
    <source>
        <dbReference type="Proteomes" id="UP000814243"/>
    </source>
</evidence>
<feature type="chain" id="PRO_5037794594" description="DOMON domain-containing protein" evidence="6">
    <location>
        <begin position="25"/>
        <end position="432"/>
    </location>
</feature>
<keyword evidence="5" id="KW-1133">Transmembrane helix</keyword>
<comment type="cofactor">
    <cofactor evidence="1">
        <name>heme b</name>
        <dbReference type="ChEBI" id="CHEBI:60344"/>
    </cofactor>
</comment>
<accession>A0A922MYP6</accession>
<evidence type="ECO:0008006" key="11">
    <source>
        <dbReference type="Google" id="ProtNLM"/>
    </source>
</evidence>
<protein>
    <recommendedName>
        <fullName evidence="11">DOMON domain-containing protein</fullName>
    </recommendedName>
</protein>
<feature type="transmembrane region" description="Helical" evidence="5">
    <location>
        <begin position="323"/>
        <end position="343"/>
    </location>
</feature>
<dbReference type="PROSITE" id="PS51019">
    <property type="entry name" value="REELIN"/>
    <property type="match status" value="1"/>
</dbReference>
<name>A0A922MYP6_SPOEX</name>
<evidence type="ECO:0000256" key="2">
    <source>
        <dbReference type="ARBA" id="ARBA00004141"/>
    </source>
</evidence>
<dbReference type="EMBL" id="JACEFF010000019">
    <property type="protein sequence ID" value="KAH9645625.1"/>
    <property type="molecule type" value="Genomic_DNA"/>
</dbReference>
<feature type="transmembrane region" description="Helical" evidence="5">
    <location>
        <begin position="397"/>
        <end position="422"/>
    </location>
</feature>
<sequence length="432" mass="46852">MLPRKRNMMLLSILVVMSIHQTEQYGSGAPSGNPDVIVGKFVGVPDTALTHLATCSNPNDTVTHSSPEDKPAMTFQWQAPTDFLGGIEFRATVAQSYATFWKNVESPLVEVVTPDTVTSPPAAAPPTTRATQPPPVIMESKGCADTKLCFGVPQNCVTKGDCKAVLAIFVSGDQYTFELQAVGNPKYVAAGLSYDNKMGDDSSMECVRNDNGRVNLFTSWTYPKVDPYVSRSDSPQEIVQLLESSVIDGKLYCKFRRDAVSVVQGKTFDLASSMYNLMVVAGSEMKDANRVGFHDLAYEATGEPMSLATVGTAAASSKLLLKLHGSFMLLAWLGTASLGILLARYFRQTWLTVCVSDGRISNGRINAFPMKDMLGQTRQATQVDRSTDAPFSSFRRLLLGIYTPIVLIFAIAMVCLVALAPITEVYDTIMGA</sequence>
<dbReference type="InterPro" id="IPR042307">
    <property type="entry name" value="Reeler_sf"/>
</dbReference>
<gene>
    <name evidence="9" type="ORF">HF086_005274</name>
</gene>
<evidence type="ECO:0000256" key="1">
    <source>
        <dbReference type="ARBA" id="ARBA00001970"/>
    </source>
</evidence>
<dbReference type="SMART" id="SM00664">
    <property type="entry name" value="DoH"/>
    <property type="match status" value="1"/>
</dbReference>
<proteinExistence type="predicted"/>
<dbReference type="GO" id="GO:0099072">
    <property type="term" value="P:regulation of postsynaptic membrane neurotransmitter receptor levels"/>
    <property type="evidence" value="ECO:0007669"/>
    <property type="project" value="TreeGrafter"/>
</dbReference>
<dbReference type="Pfam" id="PF03351">
    <property type="entry name" value="DOMON"/>
    <property type="match status" value="1"/>
</dbReference>
<keyword evidence="6" id="KW-0732">Signal</keyword>
<dbReference type="Proteomes" id="UP000814243">
    <property type="component" value="Unassembled WGS sequence"/>
</dbReference>
<evidence type="ECO:0000259" key="8">
    <source>
        <dbReference type="PROSITE" id="PS51019"/>
    </source>
</evidence>
<evidence type="ECO:0000313" key="9">
    <source>
        <dbReference type="EMBL" id="KAH9645625.1"/>
    </source>
</evidence>
<keyword evidence="5" id="KW-0812">Transmembrane</keyword>
<keyword evidence="4" id="KW-1015">Disulfide bond</keyword>
<dbReference type="Pfam" id="PF02014">
    <property type="entry name" value="Reeler"/>
    <property type="match status" value="1"/>
</dbReference>
<evidence type="ECO:0000256" key="4">
    <source>
        <dbReference type="ARBA" id="ARBA00023157"/>
    </source>
</evidence>
<dbReference type="Gene3D" id="2.60.40.4060">
    <property type="entry name" value="Reeler domain"/>
    <property type="match status" value="1"/>
</dbReference>
<dbReference type="PANTHER" id="PTHR46902:SF1">
    <property type="entry name" value="DOMON DOMAIN-CONTAINING PROTEIN FRRS1L"/>
    <property type="match status" value="1"/>
</dbReference>
<dbReference type="GO" id="GO:0016020">
    <property type="term" value="C:membrane"/>
    <property type="evidence" value="ECO:0007669"/>
    <property type="project" value="UniProtKB-SubCell"/>
</dbReference>
<keyword evidence="5" id="KW-0472">Membrane</keyword>
<evidence type="ECO:0000256" key="3">
    <source>
        <dbReference type="ARBA" id="ARBA00023004"/>
    </source>
</evidence>
<feature type="domain" description="Reelin" evidence="8">
    <location>
        <begin position="1"/>
        <end position="126"/>
    </location>
</feature>
<dbReference type="CDD" id="cd09628">
    <property type="entry name" value="DOMON_SDR_2_like"/>
    <property type="match status" value="1"/>
</dbReference>
<dbReference type="InterPro" id="IPR042789">
    <property type="entry name" value="FRRS1L"/>
</dbReference>
<evidence type="ECO:0000259" key="7">
    <source>
        <dbReference type="PROSITE" id="PS50836"/>
    </source>
</evidence>
<dbReference type="AlphaFoldDB" id="A0A922MYP6"/>
<dbReference type="PROSITE" id="PS50836">
    <property type="entry name" value="DOMON"/>
    <property type="match status" value="1"/>
</dbReference>
<comment type="subcellular location">
    <subcellularLocation>
        <location evidence="2">Membrane</location>
        <topology evidence="2">Multi-pass membrane protein</topology>
    </subcellularLocation>
</comment>
<feature type="domain" description="DOMON" evidence="7">
    <location>
        <begin position="162"/>
        <end position="282"/>
    </location>
</feature>
<reference evidence="9" key="1">
    <citation type="journal article" date="2021" name="G3 (Bethesda)">
        <title>Genome and transcriptome analysis of the beet armyworm Spodoptera exigua reveals targets for pest control. .</title>
        <authorList>
            <person name="Simon S."/>
            <person name="Breeschoten T."/>
            <person name="Jansen H.J."/>
            <person name="Dirks R.P."/>
            <person name="Schranz M.E."/>
            <person name="Ros V.I.D."/>
        </authorList>
    </citation>
    <scope>NUCLEOTIDE SEQUENCE</scope>
    <source>
        <strain evidence="9">TB_SE_WUR_2020</strain>
    </source>
</reference>
<evidence type="ECO:0000256" key="6">
    <source>
        <dbReference type="SAM" id="SignalP"/>
    </source>
</evidence>
<dbReference type="InterPro" id="IPR005018">
    <property type="entry name" value="DOMON_domain"/>
</dbReference>
<dbReference type="CDD" id="cd08544">
    <property type="entry name" value="Reeler"/>
    <property type="match status" value="1"/>
</dbReference>
<dbReference type="InterPro" id="IPR002861">
    <property type="entry name" value="Reeler_dom"/>
</dbReference>
<evidence type="ECO:0000256" key="5">
    <source>
        <dbReference type="SAM" id="Phobius"/>
    </source>
</evidence>
<organism evidence="9 10">
    <name type="scientific">Spodoptera exigua</name>
    <name type="common">Beet armyworm</name>
    <name type="synonym">Noctua fulgens</name>
    <dbReference type="NCBI Taxonomy" id="7107"/>
    <lineage>
        <taxon>Eukaryota</taxon>
        <taxon>Metazoa</taxon>
        <taxon>Ecdysozoa</taxon>
        <taxon>Arthropoda</taxon>
        <taxon>Hexapoda</taxon>
        <taxon>Insecta</taxon>
        <taxon>Pterygota</taxon>
        <taxon>Neoptera</taxon>
        <taxon>Endopterygota</taxon>
        <taxon>Lepidoptera</taxon>
        <taxon>Glossata</taxon>
        <taxon>Ditrysia</taxon>
        <taxon>Noctuoidea</taxon>
        <taxon>Noctuidae</taxon>
        <taxon>Amphipyrinae</taxon>
        <taxon>Spodoptera</taxon>
    </lineage>
</organism>
<feature type="signal peptide" evidence="6">
    <location>
        <begin position="1"/>
        <end position="24"/>
    </location>
</feature>
<keyword evidence="3" id="KW-0408">Iron</keyword>
<comment type="caution">
    <text evidence="9">The sequence shown here is derived from an EMBL/GenBank/DDBJ whole genome shotgun (WGS) entry which is preliminary data.</text>
</comment>
<dbReference type="GO" id="GO:1900449">
    <property type="term" value="P:regulation of glutamate receptor signaling pathway"/>
    <property type="evidence" value="ECO:0007669"/>
    <property type="project" value="InterPro"/>
</dbReference>